<keyword evidence="1" id="KW-0808">Transferase</keyword>
<reference evidence="3" key="1">
    <citation type="submission" date="2021-01" db="EMBL/GenBank/DDBJ databases">
        <title>Whole genome shotgun sequence of Sinosporangium siamense NBRC 109515.</title>
        <authorList>
            <person name="Komaki H."/>
            <person name="Tamura T."/>
        </authorList>
    </citation>
    <scope>NUCLEOTIDE SEQUENCE</scope>
    <source>
        <strain evidence="3">NBRC 109515</strain>
    </source>
</reference>
<dbReference type="SUPFAM" id="SSF53756">
    <property type="entry name" value="UDP-Glycosyltransferase/glycogen phosphorylase"/>
    <property type="match status" value="1"/>
</dbReference>
<dbReference type="CDD" id="cd03820">
    <property type="entry name" value="GT4_AmsD-like"/>
    <property type="match status" value="1"/>
</dbReference>
<protein>
    <recommendedName>
        <fullName evidence="2">Glycosyl transferase family 1 domain-containing protein</fullName>
    </recommendedName>
</protein>
<dbReference type="AlphaFoldDB" id="A0A919RPB4"/>
<gene>
    <name evidence="3" type="ORF">Ssi02_76620</name>
</gene>
<name>A0A919RPB4_9ACTN</name>
<comment type="caution">
    <text evidence="3">The sequence shown here is derived from an EMBL/GenBank/DDBJ whole genome shotgun (WGS) entry which is preliminary data.</text>
</comment>
<dbReference type="Gene3D" id="3.40.50.2000">
    <property type="entry name" value="Glycogen Phosphorylase B"/>
    <property type="match status" value="2"/>
</dbReference>
<sequence length="429" mass="47508">MRRWVGKGRHAVASLAVNTLEAANRRRERTTPPPSADQVRFLLLHAYGMGGTIRTVFNLAGYLAKDRDVEIVSVLREAEQPFFPVPPGVRISYLEDRLEPPAGVRRLLAGRPSRLIPAEEAAYHRFNMYTDLQLARYIRSLNTGVLIGTRPGLNLVAASLAPPGVITIGQEHVTLQGHAEPVQTMIKRRYPQLDALITLTKADLRDYRALLRRKPRKLARIPNAVPPMTGGIADLSTKTVITVGRLTRIKGFHRLLDAWKQVTEVHPEWKLRIFGAGPQEENLREQIETLGIGDTASLPGPTADVGAELEKASIFVMSSREEGFSMTLLEAMKKGLAVVSFNSPHGPKEIITHDHDGVLVKPRTVDNLAAAIIRVIEDEPYRRHLAGNGLKTAAKYDNNAIGAQWDALFEELLQPRRPRPARPADQAAT</sequence>
<evidence type="ECO:0000256" key="1">
    <source>
        <dbReference type="ARBA" id="ARBA00022679"/>
    </source>
</evidence>
<dbReference type="EMBL" id="BOOW01000059">
    <property type="protein sequence ID" value="GII97431.1"/>
    <property type="molecule type" value="Genomic_DNA"/>
</dbReference>
<feature type="domain" description="Glycosyl transferase family 1" evidence="2">
    <location>
        <begin position="237"/>
        <end position="390"/>
    </location>
</feature>
<dbReference type="PANTHER" id="PTHR12526">
    <property type="entry name" value="GLYCOSYLTRANSFERASE"/>
    <property type="match status" value="1"/>
</dbReference>
<dbReference type="GO" id="GO:0016757">
    <property type="term" value="F:glycosyltransferase activity"/>
    <property type="evidence" value="ECO:0007669"/>
    <property type="project" value="InterPro"/>
</dbReference>
<accession>A0A919RPB4</accession>
<dbReference type="Proteomes" id="UP000606172">
    <property type="component" value="Unassembled WGS sequence"/>
</dbReference>
<dbReference type="PANTHER" id="PTHR12526:SF627">
    <property type="entry name" value="D-RHAMNOSYLTRANSFERASE WBPZ"/>
    <property type="match status" value="1"/>
</dbReference>
<evidence type="ECO:0000313" key="3">
    <source>
        <dbReference type="EMBL" id="GII97431.1"/>
    </source>
</evidence>
<proteinExistence type="predicted"/>
<evidence type="ECO:0000259" key="2">
    <source>
        <dbReference type="Pfam" id="PF00534"/>
    </source>
</evidence>
<evidence type="ECO:0000313" key="4">
    <source>
        <dbReference type="Proteomes" id="UP000606172"/>
    </source>
</evidence>
<keyword evidence="4" id="KW-1185">Reference proteome</keyword>
<dbReference type="InterPro" id="IPR001296">
    <property type="entry name" value="Glyco_trans_1"/>
</dbReference>
<dbReference type="Pfam" id="PF00534">
    <property type="entry name" value="Glycos_transf_1"/>
    <property type="match status" value="1"/>
</dbReference>
<dbReference type="RefSeq" id="WP_239130374.1">
    <property type="nucleotide sequence ID" value="NZ_BOOW01000059.1"/>
</dbReference>
<organism evidence="3 4">
    <name type="scientific">Sinosporangium siamense</name>
    <dbReference type="NCBI Taxonomy" id="1367973"/>
    <lineage>
        <taxon>Bacteria</taxon>
        <taxon>Bacillati</taxon>
        <taxon>Actinomycetota</taxon>
        <taxon>Actinomycetes</taxon>
        <taxon>Streptosporangiales</taxon>
        <taxon>Streptosporangiaceae</taxon>
        <taxon>Sinosporangium</taxon>
    </lineage>
</organism>